<keyword evidence="3" id="KW-1185">Reference proteome</keyword>
<accession>A0A1G6QSL6</accession>
<protein>
    <recommendedName>
        <fullName evidence="4">DUF3592 domain-containing protein</fullName>
    </recommendedName>
</protein>
<dbReference type="AlphaFoldDB" id="A0A1G6QSL6"/>
<organism evidence="2 3">
    <name type="scientific">Glycomyces harbinensis</name>
    <dbReference type="NCBI Taxonomy" id="58114"/>
    <lineage>
        <taxon>Bacteria</taxon>
        <taxon>Bacillati</taxon>
        <taxon>Actinomycetota</taxon>
        <taxon>Actinomycetes</taxon>
        <taxon>Glycomycetales</taxon>
        <taxon>Glycomycetaceae</taxon>
        <taxon>Glycomyces</taxon>
    </lineage>
</organism>
<proteinExistence type="predicted"/>
<dbReference type="OrthoDB" id="3526581at2"/>
<evidence type="ECO:0000256" key="1">
    <source>
        <dbReference type="SAM" id="Phobius"/>
    </source>
</evidence>
<dbReference type="Proteomes" id="UP000198949">
    <property type="component" value="Unassembled WGS sequence"/>
</dbReference>
<feature type="transmembrane region" description="Helical" evidence="1">
    <location>
        <begin position="16"/>
        <end position="38"/>
    </location>
</feature>
<evidence type="ECO:0000313" key="3">
    <source>
        <dbReference type="Proteomes" id="UP000198949"/>
    </source>
</evidence>
<gene>
    <name evidence="2" type="ORF">SAMN05216270_10183</name>
</gene>
<keyword evidence="1" id="KW-1133">Transmembrane helix</keyword>
<name>A0A1G6QSL6_9ACTN</name>
<evidence type="ECO:0008006" key="4">
    <source>
        <dbReference type="Google" id="ProtNLM"/>
    </source>
</evidence>
<reference evidence="3" key="1">
    <citation type="submission" date="2016-10" db="EMBL/GenBank/DDBJ databases">
        <authorList>
            <person name="Varghese N."/>
            <person name="Submissions S."/>
        </authorList>
    </citation>
    <scope>NUCLEOTIDE SEQUENCE [LARGE SCALE GENOMIC DNA]</scope>
    <source>
        <strain evidence="3">CGMCC 4.3516</strain>
    </source>
</reference>
<keyword evidence="1" id="KW-0472">Membrane</keyword>
<sequence>MGAVERDKGSGKPHPAVAAVLVAVVLAILLAFPVALYANAMALADGYRASRGEAGTPGTVTVVGEYDAKREQVCTGAFVPDGGGPEVEVRVEVPGRCAVGQVVEAHLMEGRASVFIGYDEPRAWAAGSNDWTQYIVLVVLFGLLSLPAALVAVMAVKALVKGVGKLVKRPAGPPTY</sequence>
<evidence type="ECO:0000313" key="2">
    <source>
        <dbReference type="EMBL" id="SDC95291.1"/>
    </source>
</evidence>
<dbReference type="RefSeq" id="WP_091027184.1">
    <property type="nucleotide sequence ID" value="NZ_FNAD01000001.1"/>
</dbReference>
<feature type="transmembrane region" description="Helical" evidence="1">
    <location>
        <begin position="134"/>
        <end position="160"/>
    </location>
</feature>
<keyword evidence="1" id="KW-0812">Transmembrane</keyword>
<dbReference type="STRING" id="58114.SAMN05216270_10183"/>
<dbReference type="EMBL" id="FNAD01000001">
    <property type="protein sequence ID" value="SDC95291.1"/>
    <property type="molecule type" value="Genomic_DNA"/>
</dbReference>